<organism evidence="3 4">
    <name type="scientific">Ramularia collo-cygni</name>
    <dbReference type="NCBI Taxonomy" id="112498"/>
    <lineage>
        <taxon>Eukaryota</taxon>
        <taxon>Fungi</taxon>
        <taxon>Dikarya</taxon>
        <taxon>Ascomycota</taxon>
        <taxon>Pezizomycotina</taxon>
        <taxon>Dothideomycetes</taxon>
        <taxon>Dothideomycetidae</taxon>
        <taxon>Mycosphaerellales</taxon>
        <taxon>Mycosphaerellaceae</taxon>
        <taxon>Ramularia</taxon>
    </lineage>
</organism>
<feature type="chain" id="PRO_5013790303" evidence="2">
    <location>
        <begin position="20"/>
        <end position="102"/>
    </location>
</feature>
<keyword evidence="2" id="KW-0732">Signal</keyword>
<dbReference type="RefSeq" id="XP_023628779.1">
    <property type="nucleotide sequence ID" value="XM_023773011.1"/>
</dbReference>
<dbReference type="Proteomes" id="UP000225277">
    <property type="component" value="Unassembled WGS sequence"/>
</dbReference>
<dbReference type="AlphaFoldDB" id="A0A2D3V8X3"/>
<evidence type="ECO:0000313" key="3">
    <source>
        <dbReference type="EMBL" id="CZT21890.1"/>
    </source>
</evidence>
<proteinExistence type="predicted"/>
<reference evidence="3 4" key="1">
    <citation type="submission" date="2016-03" db="EMBL/GenBank/DDBJ databases">
        <authorList>
            <person name="Ploux O."/>
        </authorList>
    </citation>
    <scope>NUCLEOTIDE SEQUENCE [LARGE SCALE GENOMIC DNA]</scope>
    <source>
        <strain evidence="3 4">URUG2</strain>
    </source>
</reference>
<evidence type="ECO:0000256" key="1">
    <source>
        <dbReference type="SAM" id="MobiDB-lite"/>
    </source>
</evidence>
<accession>A0A2D3V8X3</accession>
<feature type="region of interest" description="Disordered" evidence="1">
    <location>
        <begin position="72"/>
        <end position="102"/>
    </location>
</feature>
<protein>
    <submittedName>
        <fullName evidence="3">Uncharacterized protein</fullName>
    </submittedName>
</protein>
<evidence type="ECO:0000256" key="2">
    <source>
        <dbReference type="SAM" id="SignalP"/>
    </source>
</evidence>
<gene>
    <name evidence="3" type="ORF">RCC_07756</name>
</gene>
<sequence>MQYKYLAATVLALLGSASAWAPMGDRGQSCPDTWIQCYTCDGEGGQRGHCGPRSEYSGCGCIDDGGWGGDNHGGQGRNWGNNEDRNGGQGRNWGNNDGRNNW</sequence>
<name>A0A2D3V8X3_9PEZI</name>
<dbReference type="GeneID" id="35602868"/>
<dbReference type="EMBL" id="FJUY01000012">
    <property type="protein sequence ID" value="CZT21890.1"/>
    <property type="molecule type" value="Genomic_DNA"/>
</dbReference>
<feature type="compositionally biased region" description="Low complexity" evidence="1">
    <location>
        <begin position="92"/>
        <end position="102"/>
    </location>
</feature>
<evidence type="ECO:0000313" key="4">
    <source>
        <dbReference type="Proteomes" id="UP000225277"/>
    </source>
</evidence>
<keyword evidence="4" id="KW-1185">Reference proteome</keyword>
<feature type="signal peptide" evidence="2">
    <location>
        <begin position="1"/>
        <end position="19"/>
    </location>
</feature>